<dbReference type="NCBIfam" id="TIGR00113">
    <property type="entry name" value="queA"/>
    <property type="match status" value="1"/>
</dbReference>
<accession>A0A517MVS5</accession>
<dbReference type="PANTHER" id="PTHR30307">
    <property type="entry name" value="S-ADENOSYLMETHIONINE:TRNA RIBOSYLTRANSFERASE-ISOMERASE"/>
    <property type="match status" value="1"/>
</dbReference>
<dbReference type="InterPro" id="IPR003699">
    <property type="entry name" value="QueA"/>
</dbReference>
<dbReference type="NCBIfam" id="NF001140">
    <property type="entry name" value="PRK00147.1"/>
    <property type="match status" value="1"/>
</dbReference>
<dbReference type="GO" id="GO:0008616">
    <property type="term" value="P:tRNA queuosine(34) biosynthetic process"/>
    <property type="evidence" value="ECO:0007669"/>
    <property type="project" value="UniProtKB-UniRule"/>
</dbReference>
<comment type="catalytic activity">
    <reaction evidence="8 13">
        <text>7-aminomethyl-7-carbaguanosine(34) in tRNA + S-adenosyl-L-methionine = epoxyqueuosine(34) in tRNA + adenine + L-methionine + 2 H(+)</text>
        <dbReference type="Rhea" id="RHEA:32155"/>
        <dbReference type="Rhea" id="RHEA-COMP:10342"/>
        <dbReference type="Rhea" id="RHEA-COMP:18582"/>
        <dbReference type="ChEBI" id="CHEBI:15378"/>
        <dbReference type="ChEBI" id="CHEBI:16708"/>
        <dbReference type="ChEBI" id="CHEBI:57844"/>
        <dbReference type="ChEBI" id="CHEBI:59789"/>
        <dbReference type="ChEBI" id="CHEBI:82833"/>
        <dbReference type="ChEBI" id="CHEBI:194443"/>
        <dbReference type="EC" id="2.4.99.17"/>
    </reaction>
</comment>
<dbReference type="UniPathway" id="UPA00392"/>
<evidence type="ECO:0000256" key="1">
    <source>
        <dbReference type="ARBA" id="ARBA00004496"/>
    </source>
</evidence>
<evidence type="ECO:0000256" key="10">
    <source>
        <dbReference type="ARBA" id="ARBA00066503"/>
    </source>
</evidence>
<keyword evidence="14" id="KW-0328">Glycosyltransferase</keyword>
<evidence type="ECO:0000313" key="15">
    <source>
        <dbReference type="Proteomes" id="UP000319852"/>
    </source>
</evidence>
<evidence type="ECO:0000256" key="3">
    <source>
        <dbReference type="ARBA" id="ARBA00011245"/>
    </source>
</evidence>
<evidence type="ECO:0000256" key="6">
    <source>
        <dbReference type="ARBA" id="ARBA00022691"/>
    </source>
</evidence>
<keyword evidence="4 13" id="KW-0963">Cytoplasm</keyword>
<evidence type="ECO:0000256" key="11">
    <source>
        <dbReference type="ARBA" id="ARBA00069325"/>
    </source>
</evidence>
<dbReference type="Proteomes" id="UP000319852">
    <property type="component" value="Chromosome"/>
</dbReference>
<dbReference type="Gene3D" id="3.40.1780.10">
    <property type="entry name" value="QueA-like"/>
    <property type="match status" value="2"/>
</dbReference>
<dbReference type="EC" id="2.4.99.17" evidence="10 13"/>
<dbReference type="InterPro" id="IPR042119">
    <property type="entry name" value="QueA_dom2"/>
</dbReference>
<evidence type="ECO:0000256" key="4">
    <source>
        <dbReference type="ARBA" id="ARBA00022490"/>
    </source>
</evidence>
<dbReference type="RefSeq" id="WP_145060272.1">
    <property type="nucleotide sequence ID" value="NZ_CP036263.1"/>
</dbReference>
<comment type="pathway">
    <text evidence="2 13">tRNA modification; tRNA-queuosine biosynthesis.</text>
</comment>
<dbReference type="SUPFAM" id="SSF111337">
    <property type="entry name" value="QueA-like"/>
    <property type="match status" value="1"/>
</dbReference>
<sequence>MEKAWIDYELPQELIAQEPAQKRVDARLMVIDRQRESIEHFYVRDLPELLSTGDRLVFNDTKVIPAQLRGIRVGTGGRWQGLFLGETAEGDWRLVCKTRGRLNEPEPVMLLDRDGRETAKLWLVERTGNGQWLARPDEKVPTEELLAKVGQVPLPPYIRGGRMVDDDVLRYQTVFARHPGAVAAPTAGLHFTTDLLKALAQTGVRTSAVTLHVGMGTFRPIAVDDPAEHDMHSEWGDLSQPAAEELNITRAEGGRIISVGTTSTRVLESAAIAQDITAGQSIESWQGETSLYIRPPYEYRLVDALLTNFHFPRTTLLLLVQAFGGTGLIREAYERAIVEEYRFYSYGDAMLIV</sequence>
<comment type="similarity">
    <text evidence="9 13">Belongs to the QueA family.</text>
</comment>
<evidence type="ECO:0000256" key="12">
    <source>
        <dbReference type="ARBA" id="ARBA00076160"/>
    </source>
</evidence>
<evidence type="ECO:0000313" key="14">
    <source>
        <dbReference type="EMBL" id="QDS98983.1"/>
    </source>
</evidence>
<dbReference type="EMBL" id="CP036263">
    <property type="protein sequence ID" value="QDS98983.1"/>
    <property type="molecule type" value="Genomic_DNA"/>
</dbReference>
<protein>
    <recommendedName>
        <fullName evidence="11 13">S-adenosylmethionine:tRNA ribosyltransferase-isomerase</fullName>
        <ecNumber evidence="10 13">2.4.99.17</ecNumber>
    </recommendedName>
    <alternativeName>
        <fullName evidence="12 13">Queuosine biosynthesis protein QueA</fullName>
    </alternativeName>
</protein>
<dbReference type="Pfam" id="PF02547">
    <property type="entry name" value="Queuosine_synth"/>
    <property type="match status" value="1"/>
</dbReference>
<dbReference type="KEGG" id="amob:HG15A2_22720"/>
<dbReference type="HAMAP" id="MF_00113">
    <property type="entry name" value="QueA"/>
    <property type="match status" value="1"/>
</dbReference>
<dbReference type="GO" id="GO:0005737">
    <property type="term" value="C:cytoplasm"/>
    <property type="evidence" value="ECO:0007669"/>
    <property type="project" value="UniProtKB-SubCell"/>
</dbReference>
<dbReference type="AlphaFoldDB" id="A0A517MVS5"/>
<evidence type="ECO:0000256" key="2">
    <source>
        <dbReference type="ARBA" id="ARBA00004691"/>
    </source>
</evidence>
<dbReference type="InterPro" id="IPR042118">
    <property type="entry name" value="QueA_dom1"/>
</dbReference>
<keyword evidence="14" id="KW-0413">Isomerase</keyword>
<name>A0A517MVS5_9BACT</name>
<evidence type="ECO:0000256" key="5">
    <source>
        <dbReference type="ARBA" id="ARBA00022679"/>
    </source>
</evidence>
<keyword evidence="6 13" id="KW-0949">S-adenosyl-L-methionine</keyword>
<comment type="subcellular location">
    <subcellularLocation>
        <location evidence="1 13">Cytoplasm</location>
    </subcellularLocation>
</comment>
<keyword evidence="15" id="KW-1185">Reference proteome</keyword>
<dbReference type="Gene3D" id="2.40.10.240">
    <property type="entry name" value="QueA-like"/>
    <property type="match status" value="1"/>
</dbReference>
<evidence type="ECO:0000256" key="8">
    <source>
        <dbReference type="ARBA" id="ARBA00052751"/>
    </source>
</evidence>
<organism evidence="14 15">
    <name type="scientific">Adhaeretor mobilis</name>
    <dbReference type="NCBI Taxonomy" id="1930276"/>
    <lineage>
        <taxon>Bacteria</taxon>
        <taxon>Pseudomonadati</taxon>
        <taxon>Planctomycetota</taxon>
        <taxon>Planctomycetia</taxon>
        <taxon>Pirellulales</taxon>
        <taxon>Lacipirellulaceae</taxon>
        <taxon>Adhaeretor</taxon>
    </lineage>
</organism>
<dbReference type="PANTHER" id="PTHR30307:SF0">
    <property type="entry name" value="S-ADENOSYLMETHIONINE:TRNA RIBOSYLTRANSFERASE-ISOMERASE"/>
    <property type="match status" value="1"/>
</dbReference>
<dbReference type="GO" id="GO:0051075">
    <property type="term" value="F:S-adenosylmethionine:tRNA ribosyltransferase-isomerase activity"/>
    <property type="evidence" value="ECO:0007669"/>
    <property type="project" value="UniProtKB-EC"/>
</dbReference>
<reference evidence="14 15" key="1">
    <citation type="submission" date="2019-02" db="EMBL/GenBank/DDBJ databases">
        <title>Deep-cultivation of Planctomycetes and their phenomic and genomic characterization uncovers novel biology.</title>
        <authorList>
            <person name="Wiegand S."/>
            <person name="Jogler M."/>
            <person name="Boedeker C."/>
            <person name="Pinto D."/>
            <person name="Vollmers J."/>
            <person name="Rivas-Marin E."/>
            <person name="Kohn T."/>
            <person name="Peeters S.H."/>
            <person name="Heuer A."/>
            <person name="Rast P."/>
            <person name="Oberbeckmann S."/>
            <person name="Bunk B."/>
            <person name="Jeske O."/>
            <person name="Meyerdierks A."/>
            <person name="Storesund J.E."/>
            <person name="Kallscheuer N."/>
            <person name="Luecker S."/>
            <person name="Lage O.M."/>
            <person name="Pohl T."/>
            <person name="Merkel B.J."/>
            <person name="Hornburger P."/>
            <person name="Mueller R.-W."/>
            <person name="Bruemmer F."/>
            <person name="Labrenz M."/>
            <person name="Spormann A.M."/>
            <person name="Op den Camp H."/>
            <person name="Overmann J."/>
            <person name="Amann R."/>
            <person name="Jetten M.S.M."/>
            <person name="Mascher T."/>
            <person name="Medema M.H."/>
            <person name="Devos D.P."/>
            <person name="Kaster A.-K."/>
            <person name="Ovreas L."/>
            <person name="Rohde M."/>
            <person name="Galperin M.Y."/>
            <person name="Jogler C."/>
        </authorList>
    </citation>
    <scope>NUCLEOTIDE SEQUENCE [LARGE SCALE GENOMIC DNA]</scope>
    <source>
        <strain evidence="14 15">HG15A2</strain>
    </source>
</reference>
<evidence type="ECO:0000256" key="13">
    <source>
        <dbReference type="HAMAP-Rule" id="MF_00113"/>
    </source>
</evidence>
<gene>
    <name evidence="13 14" type="primary">queA</name>
    <name evidence="14" type="ORF">HG15A2_22720</name>
</gene>
<dbReference type="OrthoDB" id="9805933at2"/>
<evidence type="ECO:0000256" key="7">
    <source>
        <dbReference type="ARBA" id="ARBA00022785"/>
    </source>
</evidence>
<keyword evidence="5 13" id="KW-0808">Transferase</keyword>
<proteinExistence type="inferred from homology"/>
<dbReference type="FunFam" id="3.40.1780.10:FF:000001">
    <property type="entry name" value="S-adenosylmethionine:tRNA ribosyltransferase-isomerase"/>
    <property type="match status" value="1"/>
</dbReference>
<comment type="function">
    <text evidence="13">Transfers and isomerizes the ribose moiety from AdoMet to the 7-aminomethyl group of 7-deazaguanine (preQ1-tRNA) to give epoxyqueuosine (oQ-tRNA).</text>
</comment>
<evidence type="ECO:0000256" key="9">
    <source>
        <dbReference type="ARBA" id="ARBA00061210"/>
    </source>
</evidence>
<dbReference type="InterPro" id="IPR036100">
    <property type="entry name" value="QueA_sf"/>
</dbReference>
<keyword evidence="7 13" id="KW-0671">Queuosine biosynthesis</keyword>
<comment type="subunit">
    <text evidence="3 13">Monomer.</text>
</comment>